<keyword evidence="4" id="KW-1185">Reference proteome</keyword>
<evidence type="ECO:0000259" key="1">
    <source>
        <dbReference type="Pfam" id="PF00551"/>
    </source>
</evidence>
<gene>
    <name evidence="3" type="ORF">GCM10011396_06360</name>
</gene>
<dbReference type="Pfam" id="PF02911">
    <property type="entry name" value="Formyl_trans_C"/>
    <property type="match status" value="1"/>
</dbReference>
<dbReference type="PANTHER" id="PTHR11138:SF5">
    <property type="entry name" value="METHIONYL-TRNA FORMYLTRANSFERASE, MITOCHONDRIAL"/>
    <property type="match status" value="1"/>
</dbReference>
<evidence type="ECO:0000259" key="2">
    <source>
        <dbReference type="Pfam" id="PF02911"/>
    </source>
</evidence>
<dbReference type="InterPro" id="IPR011034">
    <property type="entry name" value="Formyl_transferase-like_C_sf"/>
</dbReference>
<organism evidence="3 4">
    <name type="scientific">Undibacterium terreum</name>
    <dbReference type="NCBI Taxonomy" id="1224302"/>
    <lineage>
        <taxon>Bacteria</taxon>
        <taxon>Pseudomonadati</taxon>
        <taxon>Pseudomonadota</taxon>
        <taxon>Betaproteobacteria</taxon>
        <taxon>Burkholderiales</taxon>
        <taxon>Oxalobacteraceae</taxon>
        <taxon>Undibacterium</taxon>
    </lineage>
</organism>
<dbReference type="InterPro" id="IPR005793">
    <property type="entry name" value="Formyl_trans_C"/>
</dbReference>
<dbReference type="InterPro" id="IPR036477">
    <property type="entry name" value="Formyl_transf_N_sf"/>
</dbReference>
<dbReference type="SUPFAM" id="SSF53328">
    <property type="entry name" value="Formyltransferase"/>
    <property type="match status" value="1"/>
</dbReference>
<name>A0A916XCQ1_9BURK</name>
<proteinExistence type="predicted"/>
<dbReference type="InterPro" id="IPR002376">
    <property type="entry name" value="Formyl_transf_N"/>
</dbReference>
<protein>
    <recommendedName>
        <fullName evidence="5">Methionyl-tRNA formyltransferase</fullName>
    </recommendedName>
</protein>
<reference evidence="3" key="2">
    <citation type="submission" date="2020-09" db="EMBL/GenBank/DDBJ databases">
        <authorList>
            <person name="Sun Q."/>
            <person name="Zhou Y."/>
        </authorList>
    </citation>
    <scope>NUCLEOTIDE SEQUENCE</scope>
    <source>
        <strain evidence="3">CGMCC 1.10998</strain>
    </source>
</reference>
<feature type="domain" description="Formyl transferase N-terminal" evidence="1">
    <location>
        <begin position="64"/>
        <end position="168"/>
    </location>
</feature>
<dbReference type="Pfam" id="PF00551">
    <property type="entry name" value="Formyl_trans_N"/>
    <property type="match status" value="1"/>
</dbReference>
<dbReference type="Gene3D" id="3.40.50.12230">
    <property type="match status" value="1"/>
</dbReference>
<dbReference type="PANTHER" id="PTHR11138">
    <property type="entry name" value="METHIONYL-TRNA FORMYLTRANSFERASE"/>
    <property type="match status" value="1"/>
</dbReference>
<dbReference type="AlphaFoldDB" id="A0A916XCQ1"/>
<accession>A0A916XCQ1</accession>
<dbReference type="Proteomes" id="UP000637423">
    <property type="component" value="Unassembled WGS sequence"/>
</dbReference>
<dbReference type="EMBL" id="BMED01000001">
    <property type="protein sequence ID" value="GGC62219.1"/>
    <property type="molecule type" value="Genomic_DNA"/>
</dbReference>
<dbReference type="RefSeq" id="WP_188564520.1">
    <property type="nucleotide sequence ID" value="NZ_BMED01000001.1"/>
</dbReference>
<evidence type="ECO:0000313" key="4">
    <source>
        <dbReference type="Proteomes" id="UP000637423"/>
    </source>
</evidence>
<dbReference type="GO" id="GO:0004479">
    <property type="term" value="F:methionyl-tRNA formyltransferase activity"/>
    <property type="evidence" value="ECO:0007669"/>
    <property type="project" value="TreeGrafter"/>
</dbReference>
<sequence length="285" mass="32737">MRFAIAAADRYISIFEAFVDAGWHPVKLFTVPLDNVVNHNQAVIQYATDLGIDVQLSRMNTQDLQDLHDRDCEVLIIASYNWRIPEWRAYLQHAINFHPSPLPLGRGPYPFHQVILEGHRNWGISCHKLEHEFDSGDILAQKHFALTQSDCHESLSLRTQMAARELATQVAFNFQALWDRATPQGEDGSYWKKLADEEWLLKFDQPVEAVLRRVRAFGQMECIAHLNNTLMFVRRAVGWTETHFHSCGTIVYSNQRNIVVAVTDGYIGIVEWSLVARNQVVQLGR</sequence>
<reference evidence="3" key="1">
    <citation type="journal article" date="2014" name="Int. J. Syst. Evol. Microbiol.">
        <title>Complete genome sequence of Corynebacterium casei LMG S-19264T (=DSM 44701T), isolated from a smear-ripened cheese.</title>
        <authorList>
            <consortium name="US DOE Joint Genome Institute (JGI-PGF)"/>
            <person name="Walter F."/>
            <person name="Albersmeier A."/>
            <person name="Kalinowski J."/>
            <person name="Ruckert C."/>
        </authorList>
    </citation>
    <scope>NUCLEOTIDE SEQUENCE</scope>
    <source>
        <strain evidence="3">CGMCC 1.10998</strain>
    </source>
</reference>
<dbReference type="SUPFAM" id="SSF50486">
    <property type="entry name" value="FMT C-terminal domain-like"/>
    <property type="match status" value="1"/>
</dbReference>
<evidence type="ECO:0000313" key="3">
    <source>
        <dbReference type="EMBL" id="GGC62219.1"/>
    </source>
</evidence>
<evidence type="ECO:0008006" key="5">
    <source>
        <dbReference type="Google" id="ProtNLM"/>
    </source>
</evidence>
<feature type="domain" description="Formyl transferase C-terminal" evidence="2">
    <location>
        <begin position="193"/>
        <end position="273"/>
    </location>
</feature>
<comment type="caution">
    <text evidence="3">The sequence shown here is derived from an EMBL/GenBank/DDBJ whole genome shotgun (WGS) entry which is preliminary data.</text>
</comment>